<dbReference type="EMBL" id="JACOGA010000006">
    <property type="protein sequence ID" value="MBC3873464.1"/>
    <property type="molecule type" value="Genomic_DNA"/>
</dbReference>
<dbReference type="Pfam" id="PF00326">
    <property type="entry name" value="Peptidase_S9"/>
    <property type="match status" value="1"/>
</dbReference>
<feature type="domain" description="Peptidase S9 prolyl oligopeptidase catalytic" evidence="3">
    <location>
        <begin position="656"/>
        <end position="810"/>
    </location>
</feature>
<dbReference type="PANTHER" id="PTHR42776">
    <property type="entry name" value="SERINE PEPTIDASE S9 FAMILY MEMBER"/>
    <property type="match status" value="1"/>
</dbReference>
<dbReference type="SUPFAM" id="SSF82171">
    <property type="entry name" value="DPP6 N-terminal domain-like"/>
    <property type="match status" value="1"/>
</dbReference>
<sequence length="817" mass="91770">MSSSFSPSRLFLLISLSLAVVTTGFASDTRYQFPAAELQALVDAPRGPEFRLGPKNKTGLLVSIPGVPTIAEVAQPELKLAGLRVHPTLRAATRTAFSDGLSLLDIASGKTRAVTGLPPQVKIADMAWSADEKWLAFSVWGRNGIELWILDVKQASAHRLISEKLNAVMGSGFSWLNGSDQLMVRLLPRGQKAAPRESRVPSGPNMQETRGGKLAQTRTYPDLLRNPHDADMLDWQLQTQLAIVQIDGSVRRFGPVMTLSKVQSSPDGKWVLTTQLKRPYSYQLPLERFGQLIEVWGIDGKKLKTIAEIVMRERLPSANDAVQAGPRNFAWRNDQSATLYWLEAQGGGDPDSNTRVSDVLWQQGAPFAAAPQRLMDLAWRFNQILWGNDHLALVTENWAKTRETRTWKIQPGAPSTKPELLFSRKIEDQYSHHGSPVMELNQYGRSVIRLTSDEQSMFLTGVGASPEGDRPFLDRYYLPTEKTIRLWRSKAPYYEEVLGILDDQGHQIITSREAADERPNLFLRNLASNALPRALTNYPHPSPKFRGIQRRQIHYERADGVSLTATLYLPPGYDEKRDGPRPMLMWAYPREFKSAESAGQVNGSPYKFNRINVQGPQVMLARGYTVLDGFAMPIIGEGRKEPNDTFIEQIKMNAEAAVDEVVRLGVADRHRIAIGGHSYGAFMAANLLAHTNLFKAGIARSGAYNRSLTPFGFQAEDRNYWKAFDTYQEMSPFNYADEIDEPLLLIHGEDDNNPGTFPMQSERMYQALQGLGTPARLVMLPYESHIYRARESLLHMLWEQDQWLNRYVKNAKPGNPK</sequence>
<organism evidence="4 5">
    <name type="scientific">Undibacterium flavidum</name>
    <dbReference type="NCBI Taxonomy" id="2762297"/>
    <lineage>
        <taxon>Bacteria</taxon>
        <taxon>Pseudomonadati</taxon>
        <taxon>Pseudomonadota</taxon>
        <taxon>Betaproteobacteria</taxon>
        <taxon>Burkholderiales</taxon>
        <taxon>Oxalobacteraceae</taxon>
        <taxon>Undibacterium</taxon>
    </lineage>
</organism>
<keyword evidence="5" id="KW-1185">Reference proteome</keyword>
<dbReference type="InterPro" id="IPR011042">
    <property type="entry name" value="6-blade_b-propeller_TolB-like"/>
</dbReference>
<accession>A0ABR6YA67</accession>
<dbReference type="Proteomes" id="UP000624279">
    <property type="component" value="Unassembled WGS sequence"/>
</dbReference>
<dbReference type="PANTHER" id="PTHR42776:SF28">
    <property type="entry name" value="GLUTAMYL ENDOPEPTIDASE, CHLOROPLASTIC-RELATED"/>
    <property type="match status" value="1"/>
</dbReference>
<evidence type="ECO:0000256" key="2">
    <source>
        <dbReference type="SAM" id="MobiDB-lite"/>
    </source>
</evidence>
<dbReference type="RefSeq" id="WP_186941503.1">
    <property type="nucleotide sequence ID" value="NZ_JACOGA010000006.1"/>
</dbReference>
<feature type="region of interest" description="Disordered" evidence="2">
    <location>
        <begin position="191"/>
        <end position="213"/>
    </location>
</feature>
<evidence type="ECO:0000313" key="4">
    <source>
        <dbReference type="EMBL" id="MBC3873464.1"/>
    </source>
</evidence>
<evidence type="ECO:0000259" key="3">
    <source>
        <dbReference type="Pfam" id="PF00326"/>
    </source>
</evidence>
<dbReference type="InterPro" id="IPR001375">
    <property type="entry name" value="Peptidase_S9_cat"/>
</dbReference>
<dbReference type="SUPFAM" id="SSF53474">
    <property type="entry name" value="alpha/beta-Hydrolases"/>
    <property type="match status" value="1"/>
</dbReference>
<name>A0ABR6YA67_9BURK</name>
<comment type="caution">
    <text evidence="4">The sequence shown here is derived from an EMBL/GenBank/DDBJ whole genome shotgun (WGS) entry which is preliminary data.</text>
</comment>
<keyword evidence="1" id="KW-0378">Hydrolase</keyword>
<gene>
    <name evidence="4" type="ORF">H8K55_07695</name>
</gene>
<dbReference type="Gene3D" id="2.120.10.30">
    <property type="entry name" value="TolB, C-terminal domain"/>
    <property type="match status" value="1"/>
</dbReference>
<dbReference type="InterPro" id="IPR029058">
    <property type="entry name" value="AB_hydrolase_fold"/>
</dbReference>
<dbReference type="Gene3D" id="3.40.50.1820">
    <property type="entry name" value="alpha/beta hydrolase"/>
    <property type="match status" value="1"/>
</dbReference>
<protein>
    <submittedName>
        <fullName evidence="4">S9 family peptidase</fullName>
    </submittedName>
</protein>
<proteinExistence type="predicted"/>
<reference evidence="4 5" key="1">
    <citation type="submission" date="2020-08" db="EMBL/GenBank/DDBJ databases">
        <title>Novel species isolated from subtropical streams in China.</title>
        <authorList>
            <person name="Lu H."/>
        </authorList>
    </citation>
    <scope>NUCLEOTIDE SEQUENCE [LARGE SCALE GENOMIC DNA]</scope>
    <source>
        <strain evidence="4 5">LX15W</strain>
    </source>
</reference>
<evidence type="ECO:0000256" key="1">
    <source>
        <dbReference type="ARBA" id="ARBA00022801"/>
    </source>
</evidence>
<evidence type="ECO:0000313" key="5">
    <source>
        <dbReference type="Proteomes" id="UP000624279"/>
    </source>
</evidence>